<proteinExistence type="predicted"/>
<dbReference type="EMBL" id="AWWV01014560">
    <property type="protein sequence ID" value="OMO55840.1"/>
    <property type="molecule type" value="Genomic_DNA"/>
</dbReference>
<organism evidence="1 2">
    <name type="scientific">Corchorus capsularis</name>
    <name type="common">Jute</name>
    <dbReference type="NCBI Taxonomy" id="210143"/>
    <lineage>
        <taxon>Eukaryota</taxon>
        <taxon>Viridiplantae</taxon>
        <taxon>Streptophyta</taxon>
        <taxon>Embryophyta</taxon>
        <taxon>Tracheophyta</taxon>
        <taxon>Spermatophyta</taxon>
        <taxon>Magnoliopsida</taxon>
        <taxon>eudicotyledons</taxon>
        <taxon>Gunneridae</taxon>
        <taxon>Pentapetalae</taxon>
        <taxon>rosids</taxon>
        <taxon>malvids</taxon>
        <taxon>Malvales</taxon>
        <taxon>Malvaceae</taxon>
        <taxon>Grewioideae</taxon>
        <taxon>Apeibeae</taxon>
        <taxon>Corchorus</taxon>
    </lineage>
</organism>
<dbReference type="STRING" id="210143.A0A1R3GCV0"/>
<dbReference type="Gramene" id="OMO55840">
    <property type="protein sequence ID" value="OMO55840"/>
    <property type="gene ID" value="CCACVL1_26956"/>
</dbReference>
<gene>
    <name evidence="1" type="ORF">CCACVL1_26956</name>
</gene>
<keyword evidence="2" id="KW-1185">Reference proteome</keyword>
<dbReference type="AlphaFoldDB" id="A0A1R3GCV0"/>
<evidence type="ECO:0000313" key="2">
    <source>
        <dbReference type="Proteomes" id="UP000188268"/>
    </source>
</evidence>
<protein>
    <submittedName>
        <fullName evidence="1">ATP-citrate synthase beta chain protein 2</fullName>
    </submittedName>
</protein>
<reference evidence="1 2" key="1">
    <citation type="submission" date="2013-09" db="EMBL/GenBank/DDBJ databases">
        <title>Corchorus capsularis genome sequencing.</title>
        <authorList>
            <person name="Alam M."/>
            <person name="Haque M.S."/>
            <person name="Islam M.S."/>
            <person name="Emdad E.M."/>
            <person name="Islam M.M."/>
            <person name="Ahmed B."/>
            <person name="Halim A."/>
            <person name="Hossen Q.M.M."/>
            <person name="Hossain M.Z."/>
            <person name="Ahmed R."/>
            <person name="Khan M.M."/>
            <person name="Islam R."/>
            <person name="Rashid M.M."/>
            <person name="Khan S.A."/>
            <person name="Rahman M.S."/>
            <person name="Alam M."/>
        </authorList>
    </citation>
    <scope>NUCLEOTIDE SEQUENCE [LARGE SCALE GENOMIC DNA]</scope>
    <source>
        <strain evidence="2">cv. CVL-1</strain>
        <tissue evidence="1">Whole seedling</tissue>
    </source>
</reference>
<dbReference type="OrthoDB" id="1744747at2759"/>
<evidence type="ECO:0000313" key="1">
    <source>
        <dbReference type="EMBL" id="OMO55840.1"/>
    </source>
</evidence>
<accession>A0A1R3GCV0</accession>
<sequence>MAIAENGEFKTETSGTNKRRFEDDSYAYIVMEKFYNVYLLFCLFIQCLVAEINNYPSKVIDSSARTLPRRQPRNQGFQKLFFGQEEIVIPVHSIPAASSMAALKQPVFRVVAILAGGDPESDTKQLIAYARSNNKVSKMMRAELANESDLCII</sequence>
<dbReference type="Proteomes" id="UP000188268">
    <property type="component" value="Unassembled WGS sequence"/>
</dbReference>
<comment type="caution">
    <text evidence="1">The sequence shown here is derived from an EMBL/GenBank/DDBJ whole genome shotgun (WGS) entry which is preliminary data.</text>
</comment>
<name>A0A1R3GCV0_COCAP</name>
<dbReference type="Gene3D" id="3.40.50.720">
    <property type="entry name" value="NAD(P)-binding Rossmann-like Domain"/>
    <property type="match status" value="1"/>
</dbReference>